<keyword evidence="2" id="KW-0812">Transmembrane</keyword>
<keyword evidence="4" id="KW-1185">Reference proteome</keyword>
<reference evidence="3 4" key="1">
    <citation type="submission" date="2021-06" db="EMBL/GenBank/DDBJ databases">
        <authorList>
            <person name="Palmer J.M."/>
        </authorList>
    </citation>
    <scope>NUCLEOTIDE SEQUENCE [LARGE SCALE GENOMIC DNA]</scope>
    <source>
        <strain evidence="3 4">GA_2019</strain>
        <tissue evidence="3">Muscle</tissue>
    </source>
</reference>
<accession>A0ABV0NE99</accession>
<feature type="region of interest" description="Disordered" evidence="1">
    <location>
        <begin position="54"/>
        <end position="76"/>
    </location>
</feature>
<name>A0ABV0NE99_9TELE</name>
<evidence type="ECO:0000313" key="3">
    <source>
        <dbReference type="EMBL" id="MEQ2169199.1"/>
    </source>
</evidence>
<protein>
    <submittedName>
        <fullName evidence="3">Uncharacterized protein</fullName>
    </submittedName>
</protein>
<dbReference type="EMBL" id="JAHRIO010032332">
    <property type="protein sequence ID" value="MEQ2169199.1"/>
    <property type="molecule type" value="Genomic_DNA"/>
</dbReference>
<gene>
    <name evidence="3" type="ORF">GOODEAATRI_022690</name>
</gene>
<comment type="caution">
    <text evidence="3">The sequence shown here is derived from an EMBL/GenBank/DDBJ whole genome shotgun (WGS) entry which is preliminary data.</text>
</comment>
<evidence type="ECO:0000313" key="4">
    <source>
        <dbReference type="Proteomes" id="UP001476798"/>
    </source>
</evidence>
<keyword evidence="2" id="KW-0472">Membrane</keyword>
<proteinExistence type="predicted"/>
<evidence type="ECO:0000256" key="1">
    <source>
        <dbReference type="SAM" id="MobiDB-lite"/>
    </source>
</evidence>
<sequence length="76" mass="8582">MPEDSDSVDTEEICPHLLVTGVTFWLHLLLMMTVTMLLVMRTFRPQLPDRGKLVLGSPFRSHGPRRSPVRSPHSTG</sequence>
<evidence type="ECO:0000256" key="2">
    <source>
        <dbReference type="SAM" id="Phobius"/>
    </source>
</evidence>
<organism evidence="3 4">
    <name type="scientific">Goodea atripinnis</name>
    <dbReference type="NCBI Taxonomy" id="208336"/>
    <lineage>
        <taxon>Eukaryota</taxon>
        <taxon>Metazoa</taxon>
        <taxon>Chordata</taxon>
        <taxon>Craniata</taxon>
        <taxon>Vertebrata</taxon>
        <taxon>Euteleostomi</taxon>
        <taxon>Actinopterygii</taxon>
        <taxon>Neopterygii</taxon>
        <taxon>Teleostei</taxon>
        <taxon>Neoteleostei</taxon>
        <taxon>Acanthomorphata</taxon>
        <taxon>Ovalentaria</taxon>
        <taxon>Atherinomorphae</taxon>
        <taxon>Cyprinodontiformes</taxon>
        <taxon>Goodeidae</taxon>
        <taxon>Goodea</taxon>
    </lineage>
</organism>
<feature type="transmembrane region" description="Helical" evidence="2">
    <location>
        <begin position="24"/>
        <end position="43"/>
    </location>
</feature>
<keyword evidence="2" id="KW-1133">Transmembrane helix</keyword>
<dbReference type="Proteomes" id="UP001476798">
    <property type="component" value="Unassembled WGS sequence"/>
</dbReference>